<name>A0ABX4BVT2_FLAFR</name>
<dbReference type="CDD" id="cd00761">
    <property type="entry name" value="Glyco_tranf_GTA_type"/>
    <property type="match status" value="1"/>
</dbReference>
<evidence type="ECO:0000313" key="3">
    <source>
        <dbReference type="Proteomes" id="UP000198382"/>
    </source>
</evidence>
<dbReference type="Gene3D" id="3.90.550.10">
    <property type="entry name" value="Spore Coat Polysaccharide Biosynthesis Protein SpsA, Chain A"/>
    <property type="match status" value="1"/>
</dbReference>
<dbReference type="SUPFAM" id="SSF53448">
    <property type="entry name" value="Nucleotide-diphospho-sugar transferases"/>
    <property type="match status" value="1"/>
</dbReference>
<proteinExistence type="predicted"/>
<reference evidence="2 3" key="1">
    <citation type="submission" date="2016-11" db="EMBL/GenBank/DDBJ databases">
        <title>Whole genomes of Flavobacteriaceae.</title>
        <authorList>
            <person name="Stine C."/>
            <person name="Li C."/>
            <person name="Tadesse D."/>
        </authorList>
    </citation>
    <scope>NUCLEOTIDE SEQUENCE [LARGE SCALE GENOMIC DNA]</scope>
    <source>
        <strain evidence="2 3">DSM 15937</strain>
    </source>
</reference>
<dbReference type="EMBL" id="MUGV01000007">
    <property type="protein sequence ID" value="OXA81461.1"/>
    <property type="molecule type" value="Genomic_DNA"/>
</dbReference>
<dbReference type="InterPro" id="IPR050834">
    <property type="entry name" value="Glycosyltransf_2"/>
</dbReference>
<sequence length="353" mass="41610">MEETVRSIDNRIIDGPHIPLISVILPVYNVGSYIKEAIGSILNQTIQDFEIIVIDDHSTDNTINVIESIKDSRIRILKKNENKGLIDSLDIGFKEAKGKYIARMDGDDISLPDRFQKQYKILENNPSIKACGCWLKEFGYSNKLILHKENHDEIVSRLLLSCSMSLGSVMLERLWVRDYKFDKTKIHVEDYDFWSKMAWTGKFYNIQEVLYNYRVHKSQVSTLYKSIQIKGDINIKLLLFKKLQYDTEIFSDEIIIKILLLNTPIEVKEFKLFLKWLNQLIFLNNKTRIYSPIELKKVLKIIKRSTLFSLYFKKTPTGITKKWRIKMLFNLSMSDLLFILIIKEREIRKRILK</sequence>
<evidence type="ECO:0000259" key="1">
    <source>
        <dbReference type="Pfam" id="PF00535"/>
    </source>
</evidence>
<comment type="caution">
    <text evidence="2">The sequence shown here is derived from an EMBL/GenBank/DDBJ whole genome shotgun (WGS) entry which is preliminary data.</text>
</comment>
<protein>
    <recommendedName>
        <fullName evidence="1">Glycosyltransferase 2-like domain-containing protein</fullName>
    </recommendedName>
</protein>
<dbReference type="PANTHER" id="PTHR43685">
    <property type="entry name" value="GLYCOSYLTRANSFERASE"/>
    <property type="match status" value="1"/>
</dbReference>
<accession>A0ABX4BVT2</accession>
<dbReference type="PANTHER" id="PTHR43685:SF10">
    <property type="entry name" value="LACTO-N-NEOTETRAOSE BIOSYNTHESIS GLYCOSYL TRANSFERASE LGTA"/>
    <property type="match status" value="1"/>
</dbReference>
<dbReference type="Pfam" id="PF00535">
    <property type="entry name" value="Glycos_transf_2"/>
    <property type="match status" value="1"/>
</dbReference>
<dbReference type="Proteomes" id="UP000198382">
    <property type="component" value="Unassembled WGS sequence"/>
</dbReference>
<evidence type="ECO:0000313" key="2">
    <source>
        <dbReference type="EMBL" id="OXA81461.1"/>
    </source>
</evidence>
<organism evidence="2 3">
    <name type="scientific">Flavobacterium frigidimaris</name>
    <dbReference type="NCBI Taxonomy" id="262320"/>
    <lineage>
        <taxon>Bacteria</taxon>
        <taxon>Pseudomonadati</taxon>
        <taxon>Bacteroidota</taxon>
        <taxon>Flavobacteriia</taxon>
        <taxon>Flavobacteriales</taxon>
        <taxon>Flavobacteriaceae</taxon>
        <taxon>Flavobacterium</taxon>
    </lineage>
</organism>
<dbReference type="InterPro" id="IPR001173">
    <property type="entry name" value="Glyco_trans_2-like"/>
</dbReference>
<dbReference type="RefSeq" id="WP_074659421.1">
    <property type="nucleotide sequence ID" value="NZ_MUGV01000007.1"/>
</dbReference>
<dbReference type="InterPro" id="IPR029044">
    <property type="entry name" value="Nucleotide-diphossugar_trans"/>
</dbReference>
<gene>
    <name evidence="2" type="ORF">B0A65_04175</name>
</gene>
<feature type="domain" description="Glycosyltransferase 2-like" evidence="1">
    <location>
        <begin position="22"/>
        <end position="150"/>
    </location>
</feature>
<keyword evidence="3" id="KW-1185">Reference proteome</keyword>